<dbReference type="InterPro" id="IPR024607">
    <property type="entry name" value="Sulfatase_CS"/>
</dbReference>
<proteinExistence type="inferred from homology"/>
<dbReference type="RefSeq" id="WP_269880125.1">
    <property type="nucleotide sequence ID" value="NZ_JAQAGZ010000002.1"/>
</dbReference>
<evidence type="ECO:0000256" key="3">
    <source>
        <dbReference type="ARBA" id="ARBA00022801"/>
    </source>
</evidence>
<organism evidence="5 6">
    <name type="scientific">Paenibacillus gyeongsangnamensis</name>
    <dbReference type="NCBI Taxonomy" id="3388067"/>
    <lineage>
        <taxon>Bacteria</taxon>
        <taxon>Bacillati</taxon>
        <taxon>Bacillota</taxon>
        <taxon>Bacilli</taxon>
        <taxon>Bacillales</taxon>
        <taxon>Paenibacillaceae</taxon>
        <taxon>Paenibacillus</taxon>
    </lineage>
</organism>
<sequence>MNVIYLHTHDTGRWIEPYGYNVPTPNIQKLAEEGILFRQAYCAGPTCSPSRSALLTGMSPHSAGMIGLAHRGFQLNDYNQHLVQFLGHHGVETVLCGIQHEASSVDMIGYSRILDEQDYNMGQYDTDWTEWDLNRAKIVASFLKENHQNPFFLSYGMFNTHREYPQISEGINPNYVVPPFPLYDNEKNREEMARYISSAKVVDQCVEIVMEALNESGLENDTLVIFTTDHGPAFPFMKCNLYDTGIGVSLILKYPGNSKKGEAIDALVSQIDLFPTICDFLNLAKPDWLQGISLMPILQRETDSIRTEIFTEVTYHAAYEPMRCIRTERYKLIRYFDDWNQPVPANIDDSLSKDFLIEQGYLTTKQNKEMLFDLYLDPVERINLVHKDDYHPIYQELAKKLDRWMKETGDPLLNGKVEKPENAIANKRDCLSPNMCDFE</sequence>
<feature type="domain" description="Sulfatase N-terminal" evidence="4">
    <location>
        <begin position="2"/>
        <end position="281"/>
    </location>
</feature>
<evidence type="ECO:0000313" key="5">
    <source>
        <dbReference type="EMBL" id="MCZ8511732.1"/>
    </source>
</evidence>
<dbReference type="EMBL" id="JAQAGZ010000002">
    <property type="protein sequence ID" value="MCZ8511732.1"/>
    <property type="molecule type" value="Genomic_DNA"/>
</dbReference>
<comment type="caution">
    <text evidence="5">The sequence shown here is derived from an EMBL/GenBank/DDBJ whole genome shotgun (WGS) entry which is preliminary data.</text>
</comment>
<dbReference type="PANTHER" id="PTHR45953:SF1">
    <property type="entry name" value="IDURONATE 2-SULFATASE"/>
    <property type="match status" value="1"/>
</dbReference>
<name>A0ABT4Q4M2_9BACL</name>
<dbReference type="InterPro" id="IPR000917">
    <property type="entry name" value="Sulfatase_N"/>
</dbReference>
<dbReference type="InterPro" id="IPR017850">
    <property type="entry name" value="Alkaline_phosphatase_core_sf"/>
</dbReference>
<evidence type="ECO:0000256" key="2">
    <source>
        <dbReference type="ARBA" id="ARBA00022723"/>
    </source>
</evidence>
<dbReference type="Pfam" id="PF00884">
    <property type="entry name" value="Sulfatase"/>
    <property type="match status" value="1"/>
</dbReference>
<gene>
    <name evidence="5" type="ORF">O9H85_04705</name>
</gene>
<keyword evidence="6" id="KW-1185">Reference proteome</keyword>
<dbReference type="CDD" id="cd16027">
    <property type="entry name" value="SGSH"/>
    <property type="match status" value="1"/>
</dbReference>
<reference evidence="5 6" key="1">
    <citation type="submission" date="2022-12" db="EMBL/GenBank/DDBJ databases">
        <title>Draft genome sequence of Paenibacillus sp. dW9.</title>
        <authorList>
            <person name="Choi E.-W."/>
            <person name="Kim D.-U."/>
        </authorList>
    </citation>
    <scope>NUCLEOTIDE SEQUENCE [LARGE SCALE GENOMIC DNA]</scope>
    <source>
        <strain evidence="6">dW9</strain>
    </source>
</reference>
<dbReference type="PANTHER" id="PTHR45953">
    <property type="entry name" value="IDURONATE 2-SULFATASE"/>
    <property type="match status" value="1"/>
</dbReference>
<keyword evidence="3" id="KW-0378">Hydrolase</keyword>
<dbReference type="SUPFAM" id="SSF53649">
    <property type="entry name" value="Alkaline phosphatase-like"/>
    <property type="match status" value="1"/>
</dbReference>
<protein>
    <submittedName>
        <fullName evidence="5">Sulfatase</fullName>
    </submittedName>
</protein>
<dbReference type="PROSITE" id="PS00523">
    <property type="entry name" value="SULFATASE_1"/>
    <property type="match status" value="1"/>
</dbReference>
<accession>A0ABT4Q4M2</accession>
<dbReference type="Proteomes" id="UP001527882">
    <property type="component" value="Unassembled WGS sequence"/>
</dbReference>
<evidence type="ECO:0000259" key="4">
    <source>
        <dbReference type="Pfam" id="PF00884"/>
    </source>
</evidence>
<evidence type="ECO:0000313" key="6">
    <source>
        <dbReference type="Proteomes" id="UP001527882"/>
    </source>
</evidence>
<keyword evidence="2" id="KW-0479">Metal-binding</keyword>
<dbReference type="Gene3D" id="3.40.720.10">
    <property type="entry name" value="Alkaline Phosphatase, subunit A"/>
    <property type="match status" value="1"/>
</dbReference>
<evidence type="ECO:0000256" key="1">
    <source>
        <dbReference type="ARBA" id="ARBA00008779"/>
    </source>
</evidence>
<comment type="similarity">
    <text evidence="1">Belongs to the sulfatase family.</text>
</comment>